<proteinExistence type="predicted"/>
<dbReference type="AlphaFoldDB" id="A0AA40EUH9"/>
<organism evidence="1 2">
    <name type="scientific">Schizothecium vesticola</name>
    <dbReference type="NCBI Taxonomy" id="314040"/>
    <lineage>
        <taxon>Eukaryota</taxon>
        <taxon>Fungi</taxon>
        <taxon>Dikarya</taxon>
        <taxon>Ascomycota</taxon>
        <taxon>Pezizomycotina</taxon>
        <taxon>Sordariomycetes</taxon>
        <taxon>Sordariomycetidae</taxon>
        <taxon>Sordariales</taxon>
        <taxon>Schizotheciaceae</taxon>
        <taxon>Schizothecium</taxon>
    </lineage>
</organism>
<gene>
    <name evidence="1" type="ORF">B0T18DRAFT_325068</name>
</gene>
<name>A0AA40EUH9_9PEZI</name>
<evidence type="ECO:0000313" key="1">
    <source>
        <dbReference type="EMBL" id="KAK0745612.1"/>
    </source>
</evidence>
<accession>A0AA40EUH9</accession>
<protein>
    <submittedName>
        <fullName evidence="1">Uncharacterized protein</fullName>
    </submittedName>
</protein>
<keyword evidence="2" id="KW-1185">Reference proteome</keyword>
<evidence type="ECO:0000313" key="2">
    <source>
        <dbReference type="Proteomes" id="UP001172155"/>
    </source>
</evidence>
<reference evidence="1" key="1">
    <citation type="submission" date="2023-06" db="EMBL/GenBank/DDBJ databases">
        <title>Genome-scale phylogeny and comparative genomics of the fungal order Sordariales.</title>
        <authorList>
            <consortium name="Lawrence Berkeley National Laboratory"/>
            <person name="Hensen N."/>
            <person name="Bonometti L."/>
            <person name="Westerberg I."/>
            <person name="Brannstrom I.O."/>
            <person name="Guillou S."/>
            <person name="Cros-Aarteil S."/>
            <person name="Calhoun S."/>
            <person name="Haridas S."/>
            <person name="Kuo A."/>
            <person name="Mondo S."/>
            <person name="Pangilinan J."/>
            <person name="Riley R."/>
            <person name="LaButti K."/>
            <person name="Andreopoulos B."/>
            <person name="Lipzen A."/>
            <person name="Chen C."/>
            <person name="Yanf M."/>
            <person name="Daum C."/>
            <person name="Ng V."/>
            <person name="Clum A."/>
            <person name="Steindorff A."/>
            <person name="Ohm R."/>
            <person name="Martin F."/>
            <person name="Silar P."/>
            <person name="Natvig D."/>
            <person name="Lalanne C."/>
            <person name="Gautier V."/>
            <person name="Ament-velasquez S.L."/>
            <person name="Kruys A."/>
            <person name="Hutchinson M.I."/>
            <person name="Powell A.J."/>
            <person name="Barry K."/>
            <person name="Miller A.N."/>
            <person name="Grigoriev I.V."/>
            <person name="Debuchy R."/>
            <person name="Gladieux P."/>
            <person name="Thoren M.H."/>
            <person name="Johannesson H."/>
        </authorList>
    </citation>
    <scope>NUCLEOTIDE SEQUENCE</scope>
    <source>
        <strain evidence="1">SMH3187-1</strain>
    </source>
</reference>
<dbReference type="EMBL" id="JAUKUD010000004">
    <property type="protein sequence ID" value="KAK0745612.1"/>
    <property type="molecule type" value="Genomic_DNA"/>
</dbReference>
<dbReference type="Proteomes" id="UP001172155">
    <property type="component" value="Unassembled WGS sequence"/>
</dbReference>
<comment type="caution">
    <text evidence="1">The sequence shown here is derived from an EMBL/GenBank/DDBJ whole genome shotgun (WGS) entry which is preliminary data.</text>
</comment>
<sequence length="223" mass="25110">MGKSDGVVSLLRQLPYIRRPPGEAGPKIMAAPWCWMADWHGLCGPDVELNDVGIEWDLQDEAVPANVIGLTCGGRDNSTILLDTEAGAVYWVDCPGRIASHRDCTDGDMINDDVMDYLEDPDNEWRGSPAWPVTSFFEMLKRQYMGLQFIPLSSATVRDARDLVCEHPPEDIALGSEGAVKMLQRIYREHGWPDSDRYRKEECLTAVSRALEEHYPRLVDVVF</sequence>